<keyword evidence="3" id="KW-1003">Cell membrane</keyword>
<dbReference type="SUPFAM" id="SSF161098">
    <property type="entry name" value="MetI-like"/>
    <property type="match status" value="1"/>
</dbReference>
<feature type="transmembrane region" description="Helical" evidence="7">
    <location>
        <begin position="78"/>
        <end position="104"/>
    </location>
</feature>
<feature type="transmembrane region" description="Helical" evidence="7">
    <location>
        <begin position="150"/>
        <end position="170"/>
    </location>
</feature>
<feature type="transmembrane region" description="Helical" evidence="7">
    <location>
        <begin position="251"/>
        <end position="269"/>
    </location>
</feature>
<keyword evidence="6 7" id="KW-0472">Membrane</keyword>
<feature type="transmembrane region" description="Helical" evidence="7">
    <location>
        <begin position="19"/>
        <end position="39"/>
    </location>
</feature>
<feature type="transmembrane region" description="Helical" evidence="7">
    <location>
        <begin position="191"/>
        <end position="216"/>
    </location>
</feature>
<dbReference type="InterPro" id="IPR000515">
    <property type="entry name" value="MetI-like"/>
</dbReference>
<evidence type="ECO:0000256" key="5">
    <source>
        <dbReference type="ARBA" id="ARBA00022989"/>
    </source>
</evidence>
<dbReference type="PROSITE" id="PS50928">
    <property type="entry name" value="ABC_TM1"/>
    <property type="match status" value="1"/>
</dbReference>
<evidence type="ECO:0000256" key="3">
    <source>
        <dbReference type="ARBA" id="ARBA00022475"/>
    </source>
</evidence>
<dbReference type="InterPro" id="IPR035906">
    <property type="entry name" value="MetI-like_sf"/>
</dbReference>
<comment type="subcellular location">
    <subcellularLocation>
        <location evidence="1 7">Cell membrane</location>
        <topology evidence="1 7">Multi-pass membrane protein</topology>
    </subcellularLocation>
</comment>
<feature type="domain" description="ABC transmembrane type-1" evidence="8">
    <location>
        <begin position="79"/>
        <end position="269"/>
    </location>
</feature>
<keyword evidence="5 7" id="KW-1133">Transmembrane helix</keyword>
<dbReference type="Gene3D" id="1.10.3720.10">
    <property type="entry name" value="MetI-like"/>
    <property type="match status" value="1"/>
</dbReference>
<sequence length="284" mass="31960">MTDNKVEEFVGRRGRGWNIVAYVVLSLASAIAIFPLIWLGMTAFKDRITAFALPPVWIFTPTFESFKVLIGFRHMELFMLNSAIVALGSTGFSIGVGVFCAYALARFRFRGGESIAFWILTNRMIPPLALALPLFILFQKFHWLDTRRGLIFLYTAMQLPFVVWILRGYFEDIPYELEEAAMVDGDSWFSAFRKVTLPLAGPAIAATAIFVLILSWNEFPFALILTGATSRTMPPAAVTFMVESNIHWNEIGAACLFIALPMVVFVMIVQKQFVRGLTMGMVRE</sequence>
<dbReference type="Pfam" id="PF00528">
    <property type="entry name" value="BPD_transp_1"/>
    <property type="match status" value="1"/>
</dbReference>
<evidence type="ECO:0000259" key="8">
    <source>
        <dbReference type="PROSITE" id="PS50928"/>
    </source>
</evidence>
<evidence type="ECO:0000256" key="2">
    <source>
        <dbReference type="ARBA" id="ARBA00022448"/>
    </source>
</evidence>
<protein>
    <submittedName>
        <fullName evidence="9">Carbohydrate ABC transporter permease</fullName>
    </submittedName>
</protein>
<dbReference type="EMBL" id="SOKU01000235">
    <property type="protein sequence ID" value="TES85283.1"/>
    <property type="molecule type" value="Genomic_DNA"/>
</dbReference>
<keyword evidence="4 7" id="KW-0812">Transmembrane</keyword>
<reference evidence="9 10" key="1">
    <citation type="submission" date="2019-03" db="EMBL/GenBank/DDBJ databases">
        <title>Metabolic potential of uncultured bacteria and archaea associated with petroleum seepage in deep-sea sediments.</title>
        <authorList>
            <person name="Dong X."/>
            <person name="Hubert C."/>
        </authorList>
    </citation>
    <scope>NUCLEOTIDE SEQUENCE [LARGE SCALE GENOMIC DNA]</scope>
    <source>
        <strain evidence="9">E44_bin92</strain>
    </source>
</reference>
<feature type="transmembrane region" description="Helical" evidence="7">
    <location>
        <begin position="51"/>
        <end position="72"/>
    </location>
</feature>
<keyword evidence="2 7" id="KW-0813">Transport</keyword>
<dbReference type="InterPro" id="IPR050901">
    <property type="entry name" value="BP-dep_ABC_trans_perm"/>
</dbReference>
<evidence type="ECO:0000256" key="4">
    <source>
        <dbReference type="ARBA" id="ARBA00022692"/>
    </source>
</evidence>
<dbReference type="AlphaFoldDB" id="A0A523QI84"/>
<dbReference type="CDD" id="cd06261">
    <property type="entry name" value="TM_PBP2"/>
    <property type="match status" value="1"/>
</dbReference>
<gene>
    <name evidence="9" type="ORF">E3J95_04765</name>
</gene>
<evidence type="ECO:0000313" key="9">
    <source>
        <dbReference type="EMBL" id="TES85283.1"/>
    </source>
</evidence>
<evidence type="ECO:0000256" key="7">
    <source>
        <dbReference type="RuleBase" id="RU363032"/>
    </source>
</evidence>
<dbReference type="GO" id="GO:0005886">
    <property type="term" value="C:plasma membrane"/>
    <property type="evidence" value="ECO:0007669"/>
    <property type="project" value="UniProtKB-SubCell"/>
</dbReference>
<organism evidence="9 10">
    <name type="scientific">Aerophobetes bacterium</name>
    <dbReference type="NCBI Taxonomy" id="2030807"/>
    <lineage>
        <taxon>Bacteria</taxon>
        <taxon>Candidatus Aerophobota</taxon>
    </lineage>
</organism>
<dbReference type="Proteomes" id="UP000320781">
    <property type="component" value="Unassembled WGS sequence"/>
</dbReference>
<dbReference type="GO" id="GO:0055085">
    <property type="term" value="P:transmembrane transport"/>
    <property type="evidence" value="ECO:0007669"/>
    <property type="project" value="InterPro"/>
</dbReference>
<proteinExistence type="inferred from homology"/>
<evidence type="ECO:0000256" key="6">
    <source>
        <dbReference type="ARBA" id="ARBA00023136"/>
    </source>
</evidence>
<accession>A0A523QI84</accession>
<dbReference type="PANTHER" id="PTHR32243:SF18">
    <property type="entry name" value="INNER MEMBRANE ABC TRANSPORTER PERMEASE PROTEIN YCJP"/>
    <property type="match status" value="1"/>
</dbReference>
<comment type="similarity">
    <text evidence="7">Belongs to the binding-protein-dependent transport system permease family.</text>
</comment>
<evidence type="ECO:0000256" key="1">
    <source>
        <dbReference type="ARBA" id="ARBA00004651"/>
    </source>
</evidence>
<feature type="transmembrane region" description="Helical" evidence="7">
    <location>
        <begin position="116"/>
        <end position="138"/>
    </location>
</feature>
<evidence type="ECO:0000313" key="10">
    <source>
        <dbReference type="Proteomes" id="UP000320781"/>
    </source>
</evidence>
<comment type="caution">
    <text evidence="9">The sequence shown here is derived from an EMBL/GenBank/DDBJ whole genome shotgun (WGS) entry which is preliminary data.</text>
</comment>
<name>A0A523QI84_UNCAE</name>
<dbReference type="PANTHER" id="PTHR32243">
    <property type="entry name" value="MALTOSE TRANSPORT SYSTEM PERMEASE-RELATED"/>
    <property type="match status" value="1"/>
</dbReference>